<dbReference type="EMBL" id="JBGMDY010000002">
    <property type="protein sequence ID" value="KAL2344895.1"/>
    <property type="molecule type" value="Genomic_DNA"/>
</dbReference>
<gene>
    <name evidence="3" type="ORF">Fmac_006180</name>
</gene>
<comment type="caution">
    <text evidence="3">The sequence shown here is derived from an EMBL/GenBank/DDBJ whole genome shotgun (WGS) entry which is preliminary data.</text>
</comment>
<dbReference type="Proteomes" id="UP001603857">
    <property type="component" value="Unassembled WGS sequence"/>
</dbReference>
<evidence type="ECO:0000256" key="2">
    <source>
        <dbReference type="SAM" id="Phobius"/>
    </source>
</evidence>
<keyword evidence="1" id="KW-0479">Metal-binding</keyword>
<proteinExistence type="predicted"/>
<keyword evidence="2" id="KW-0472">Membrane</keyword>
<evidence type="ECO:0000313" key="3">
    <source>
        <dbReference type="EMBL" id="KAL2344895.1"/>
    </source>
</evidence>
<dbReference type="PANTHER" id="PTHR46594:SF4">
    <property type="entry name" value="P-TYPE CATION-TRANSPORTING ATPASE"/>
    <property type="match status" value="1"/>
</dbReference>
<keyword evidence="2" id="KW-0812">Transmembrane</keyword>
<evidence type="ECO:0000313" key="4">
    <source>
        <dbReference type="Proteomes" id="UP001603857"/>
    </source>
</evidence>
<dbReference type="AlphaFoldDB" id="A0ABD1N9Z2"/>
<sequence>MRTWKVDWSRKAQRATKSVAGEGAKLPAKSRMPSLVSRDTRLGCETSPPPNLLQQTLLHDSLVAADMGMEIGVGTDIAIEAADIVLMKSNLKDVITAIDLSRKTFSRILLNYFWALGYNLLGIPIAAGALFPSTRFRFPPWIAGAAMAASSVSVDTQLGLRDSCGPPWVSQAQLRVLREVDAQRGLRDLAGSFSPSPATLLVARCALRDQSTFHVRIPHSTSSVDCHVYNGCPCLTCDTGTYP</sequence>
<keyword evidence="2" id="KW-1133">Transmembrane helix</keyword>
<dbReference type="SUPFAM" id="SSF56784">
    <property type="entry name" value="HAD-like"/>
    <property type="match status" value="1"/>
</dbReference>
<organism evidence="3 4">
    <name type="scientific">Flemingia macrophylla</name>
    <dbReference type="NCBI Taxonomy" id="520843"/>
    <lineage>
        <taxon>Eukaryota</taxon>
        <taxon>Viridiplantae</taxon>
        <taxon>Streptophyta</taxon>
        <taxon>Embryophyta</taxon>
        <taxon>Tracheophyta</taxon>
        <taxon>Spermatophyta</taxon>
        <taxon>Magnoliopsida</taxon>
        <taxon>eudicotyledons</taxon>
        <taxon>Gunneridae</taxon>
        <taxon>Pentapetalae</taxon>
        <taxon>rosids</taxon>
        <taxon>fabids</taxon>
        <taxon>Fabales</taxon>
        <taxon>Fabaceae</taxon>
        <taxon>Papilionoideae</taxon>
        <taxon>50 kb inversion clade</taxon>
        <taxon>NPAAA clade</taxon>
        <taxon>indigoferoid/millettioid clade</taxon>
        <taxon>Phaseoleae</taxon>
        <taxon>Flemingia</taxon>
    </lineage>
</organism>
<dbReference type="InterPro" id="IPR023214">
    <property type="entry name" value="HAD_sf"/>
</dbReference>
<dbReference type="Gene3D" id="3.40.50.1000">
    <property type="entry name" value="HAD superfamily/HAD-like"/>
    <property type="match status" value="1"/>
</dbReference>
<dbReference type="PANTHER" id="PTHR46594">
    <property type="entry name" value="P-TYPE CATION-TRANSPORTING ATPASE"/>
    <property type="match status" value="1"/>
</dbReference>
<accession>A0ABD1N9Z2</accession>
<dbReference type="GO" id="GO:0046872">
    <property type="term" value="F:metal ion binding"/>
    <property type="evidence" value="ECO:0007669"/>
    <property type="project" value="UniProtKB-KW"/>
</dbReference>
<dbReference type="InterPro" id="IPR036412">
    <property type="entry name" value="HAD-like_sf"/>
</dbReference>
<name>A0ABD1N9Z2_9FABA</name>
<feature type="transmembrane region" description="Helical" evidence="2">
    <location>
        <begin position="109"/>
        <end position="131"/>
    </location>
</feature>
<protein>
    <submittedName>
        <fullName evidence="3">Uncharacterized protein</fullName>
    </submittedName>
</protein>
<reference evidence="3 4" key="1">
    <citation type="submission" date="2024-08" db="EMBL/GenBank/DDBJ databases">
        <title>Insights into the chromosomal genome structure of Flemingia macrophylla.</title>
        <authorList>
            <person name="Ding Y."/>
            <person name="Zhao Y."/>
            <person name="Bi W."/>
            <person name="Wu M."/>
            <person name="Zhao G."/>
            <person name="Gong Y."/>
            <person name="Li W."/>
            <person name="Zhang P."/>
        </authorList>
    </citation>
    <scope>NUCLEOTIDE SEQUENCE [LARGE SCALE GENOMIC DNA]</scope>
    <source>
        <strain evidence="3">DYQJB</strain>
        <tissue evidence="3">Leaf</tissue>
    </source>
</reference>
<evidence type="ECO:0000256" key="1">
    <source>
        <dbReference type="ARBA" id="ARBA00022723"/>
    </source>
</evidence>
<keyword evidence="4" id="KW-1185">Reference proteome</keyword>